<dbReference type="GO" id="GO:0008360">
    <property type="term" value="P:regulation of cell shape"/>
    <property type="evidence" value="ECO:0007669"/>
    <property type="project" value="UniProtKB-KW"/>
</dbReference>
<name>A0A2V2YEF4_9BACL</name>
<evidence type="ECO:0000259" key="12">
    <source>
        <dbReference type="Pfam" id="PF00768"/>
    </source>
</evidence>
<dbReference type="SUPFAM" id="SSF56601">
    <property type="entry name" value="beta-lactamase/transpeptidase-like"/>
    <property type="match status" value="1"/>
</dbReference>
<keyword evidence="10" id="KW-0472">Membrane</keyword>
<dbReference type="GO" id="GO:0009252">
    <property type="term" value="P:peptidoglycan biosynthetic process"/>
    <property type="evidence" value="ECO:0007669"/>
    <property type="project" value="UniProtKB-KW"/>
</dbReference>
<feature type="binding site" evidence="8">
    <location>
        <position position="255"/>
    </location>
    <ligand>
        <name>substrate</name>
    </ligand>
</feature>
<evidence type="ECO:0000256" key="6">
    <source>
        <dbReference type="ARBA" id="ARBA00023316"/>
    </source>
</evidence>
<dbReference type="RefSeq" id="WP_245946925.1">
    <property type="nucleotide sequence ID" value="NZ_CP054613.1"/>
</dbReference>
<feature type="signal peptide" evidence="11">
    <location>
        <begin position="1"/>
        <end position="36"/>
    </location>
</feature>
<keyword evidence="10" id="KW-0812">Transmembrane</keyword>
<dbReference type="InterPro" id="IPR012338">
    <property type="entry name" value="Beta-lactam/transpept-like"/>
</dbReference>
<evidence type="ECO:0000313" key="14">
    <source>
        <dbReference type="Proteomes" id="UP000246635"/>
    </source>
</evidence>
<keyword evidence="5" id="KW-0573">Peptidoglycan synthesis</keyword>
<reference evidence="13 14" key="1">
    <citation type="submission" date="2018-05" db="EMBL/GenBank/DDBJ databases">
        <title>Genomic Encyclopedia of Type Strains, Phase III (KMG-III): the genomes of soil and plant-associated and newly described type strains.</title>
        <authorList>
            <person name="Whitman W."/>
        </authorList>
    </citation>
    <scope>NUCLEOTIDE SEQUENCE [LARGE SCALE GENOMIC DNA]</scope>
    <source>
        <strain evidence="13 14">CECT 5696</strain>
    </source>
</reference>
<evidence type="ECO:0000256" key="4">
    <source>
        <dbReference type="ARBA" id="ARBA00022960"/>
    </source>
</evidence>
<feature type="active site" description="Acyl-ester intermediate" evidence="7">
    <location>
        <position position="94"/>
    </location>
</feature>
<feature type="active site" description="Proton acceptor" evidence="7">
    <location>
        <position position="97"/>
    </location>
</feature>
<dbReference type="Pfam" id="PF00768">
    <property type="entry name" value="Peptidase_S11"/>
    <property type="match status" value="1"/>
</dbReference>
<evidence type="ECO:0000256" key="9">
    <source>
        <dbReference type="RuleBase" id="RU004016"/>
    </source>
</evidence>
<dbReference type="PANTHER" id="PTHR21581:SF33">
    <property type="entry name" value="D-ALANYL-D-ALANINE CARBOXYPEPTIDASE DACB"/>
    <property type="match status" value="1"/>
</dbReference>
<dbReference type="PRINTS" id="PR00725">
    <property type="entry name" value="DADACBPTASE1"/>
</dbReference>
<keyword evidence="4" id="KW-0133">Cell shape</keyword>
<accession>A0A2V2YEF4</accession>
<keyword evidence="6" id="KW-0961">Cell wall biogenesis/degradation</keyword>
<comment type="caution">
    <text evidence="13">The sequence shown here is derived from an EMBL/GenBank/DDBJ whole genome shotgun (WGS) entry which is preliminary data.</text>
</comment>
<evidence type="ECO:0000256" key="3">
    <source>
        <dbReference type="ARBA" id="ARBA00022801"/>
    </source>
</evidence>
<evidence type="ECO:0000256" key="8">
    <source>
        <dbReference type="PIRSR" id="PIRSR618044-2"/>
    </source>
</evidence>
<dbReference type="InterPro" id="IPR001967">
    <property type="entry name" value="Peptidase_S11_N"/>
</dbReference>
<dbReference type="GO" id="GO:0009002">
    <property type="term" value="F:serine-type D-Ala-D-Ala carboxypeptidase activity"/>
    <property type="evidence" value="ECO:0007669"/>
    <property type="project" value="InterPro"/>
</dbReference>
<keyword evidence="2 11" id="KW-0732">Signal</keyword>
<evidence type="ECO:0000256" key="1">
    <source>
        <dbReference type="ARBA" id="ARBA00007164"/>
    </source>
</evidence>
<keyword evidence="3" id="KW-0378">Hydrolase</keyword>
<keyword evidence="13" id="KW-0121">Carboxypeptidase</keyword>
<gene>
    <name evidence="13" type="ORF">DFQ01_14218</name>
</gene>
<proteinExistence type="inferred from homology"/>
<dbReference type="GO" id="GO:0071555">
    <property type="term" value="P:cell wall organization"/>
    <property type="evidence" value="ECO:0007669"/>
    <property type="project" value="UniProtKB-KW"/>
</dbReference>
<evidence type="ECO:0000256" key="2">
    <source>
        <dbReference type="ARBA" id="ARBA00022729"/>
    </source>
</evidence>
<dbReference type="GO" id="GO:0006508">
    <property type="term" value="P:proteolysis"/>
    <property type="evidence" value="ECO:0007669"/>
    <property type="project" value="InterPro"/>
</dbReference>
<dbReference type="EMBL" id="QGTQ01000042">
    <property type="protein sequence ID" value="PWV90570.1"/>
    <property type="molecule type" value="Genomic_DNA"/>
</dbReference>
<organism evidence="13 14">
    <name type="scientific">Paenibacillus cellulosilyticus</name>
    <dbReference type="NCBI Taxonomy" id="375489"/>
    <lineage>
        <taxon>Bacteria</taxon>
        <taxon>Bacillati</taxon>
        <taxon>Bacillota</taxon>
        <taxon>Bacilli</taxon>
        <taxon>Bacillales</taxon>
        <taxon>Paenibacillaceae</taxon>
        <taxon>Paenibacillus</taxon>
    </lineage>
</organism>
<feature type="domain" description="Peptidase S11 D-alanyl-D-alanine carboxypeptidase A N-terminal" evidence="12">
    <location>
        <begin position="58"/>
        <end position="284"/>
    </location>
</feature>
<comment type="similarity">
    <text evidence="1 9">Belongs to the peptidase S11 family.</text>
</comment>
<evidence type="ECO:0000256" key="5">
    <source>
        <dbReference type="ARBA" id="ARBA00022984"/>
    </source>
</evidence>
<feature type="transmembrane region" description="Helical" evidence="10">
    <location>
        <begin position="403"/>
        <end position="423"/>
    </location>
</feature>
<dbReference type="PANTHER" id="PTHR21581">
    <property type="entry name" value="D-ALANYL-D-ALANINE CARBOXYPEPTIDASE"/>
    <property type="match status" value="1"/>
</dbReference>
<protein>
    <submittedName>
        <fullName evidence="13">D-alanyl-D-alanine carboxypeptidase/D-alanyl-D-alanine carboxypeptidase (Penicillin-binding protein 5/6)</fullName>
    </submittedName>
</protein>
<feature type="chain" id="PRO_5016125274" evidence="11">
    <location>
        <begin position="37"/>
        <end position="436"/>
    </location>
</feature>
<dbReference type="InterPro" id="IPR018044">
    <property type="entry name" value="Peptidase_S11"/>
</dbReference>
<dbReference type="Proteomes" id="UP000246635">
    <property type="component" value="Unassembled WGS sequence"/>
</dbReference>
<evidence type="ECO:0000256" key="7">
    <source>
        <dbReference type="PIRSR" id="PIRSR618044-1"/>
    </source>
</evidence>
<keyword evidence="13" id="KW-0645">Protease</keyword>
<feature type="active site" evidence="7">
    <location>
        <position position="149"/>
    </location>
</feature>
<keyword evidence="14" id="KW-1185">Reference proteome</keyword>
<keyword evidence="10" id="KW-1133">Transmembrane helix</keyword>
<evidence type="ECO:0000313" key="13">
    <source>
        <dbReference type="EMBL" id="PWV90570.1"/>
    </source>
</evidence>
<sequence>MAIHIGAKIRYKASWIRLAFAAVLVMLIGMQTPAAAVVAAAPTASEAVGDQPSEPAVEAVSKPDVVGESAILIDGRTGMVLYSKNATEQMYPASITKIVTAIVALESADVSDTVTVSKDARWEEGTRVYLEEGEQMSMWQLLLGMMVNSGNDAATAIADHIDGSKEKFAERMNAFVRDKAGAMNSQFRNPHGLPDDEHYTTAEDMAKIARYAMQNEKFRELVGTKKVNWTGETWQTTLINHNKLLGTYEGATGIKNGYTTAAGQTLVASAKRGDMELIGVVLKSPSSDQLYNDMRSMLDYGFAAFEPKMLFDENESYHMEGMPNVEYTAEKAIWTVVPKGEEPDILVDTTGEIHVHTSQGATIAGHFLVSHNGDEVKMLAASSSTSDATTAVEKDGGTAGRTWTLAGTCLIGILAGGTMVYRIRKRNDTTQYRFYK</sequence>
<evidence type="ECO:0000256" key="11">
    <source>
        <dbReference type="SAM" id="SignalP"/>
    </source>
</evidence>
<dbReference type="AlphaFoldDB" id="A0A2V2YEF4"/>
<evidence type="ECO:0000256" key="10">
    <source>
        <dbReference type="SAM" id="Phobius"/>
    </source>
</evidence>
<dbReference type="Gene3D" id="3.40.710.10">
    <property type="entry name" value="DD-peptidase/beta-lactamase superfamily"/>
    <property type="match status" value="1"/>
</dbReference>